<gene>
    <name evidence="1" type="ORF">SDC9_146382</name>
</gene>
<protein>
    <submittedName>
        <fullName evidence="1">Uncharacterized protein</fullName>
    </submittedName>
</protein>
<comment type="caution">
    <text evidence="1">The sequence shown here is derived from an EMBL/GenBank/DDBJ whole genome shotgun (WGS) entry which is preliminary data.</text>
</comment>
<sequence length="118" mass="13090">MLFSAGQIAGVLFQQICQSAQPDNGTQLFVYYRSGEALSSEHFQKVFLYGAFHKKTLWVLRQYNQQPFIQPSALGKILTEAFYPSALRLVKAGHKAQQGGFARAVAAQHSHPLSGICF</sequence>
<evidence type="ECO:0000313" key="1">
    <source>
        <dbReference type="EMBL" id="MPM99191.1"/>
    </source>
</evidence>
<accession>A0A645ECW6</accession>
<dbReference type="AlphaFoldDB" id="A0A645ECW6"/>
<reference evidence="1" key="1">
    <citation type="submission" date="2019-08" db="EMBL/GenBank/DDBJ databases">
        <authorList>
            <person name="Kucharzyk K."/>
            <person name="Murdoch R.W."/>
            <person name="Higgins S."/>
            <person name="Loffler F."/>
        </authorList>
    </citation>
    <scope>NUCLEOTIDE SEQUENCE</scope>
</reference>
<name>A0A645ECW6_9ZZZZ</name>
<organism evidence="1">
    <name type="scientific">bioreactor metagenome</name>
    <dbReference type="NCBI Taxonomy" id="1076179"/>
    <lineage>
        <taxon>unclassified sequences</taxon>
        <taxon>metagenomes</taxon>
        <taxon>ecological metagenomes</taxon>
    </lineage>
</organism>
<proteinExistence type="predicted"/>
<dbReference type="EMBL" id="VSSQ01045295">
    <property type="protein sequence ID" value="MPM99191.1"/>
    <property type="molecule type" value="Genomic_DNA"/>
</dbReference>